<evidence type="ECO:0000313" key="3">
    <source>
        <dbReference type="Proteomes" id="UP000600101"/>
    </source>
</evidence>
<sequence>MKFALHLSNIVFPDAAGAARLGQWAEAAGFDTVLAIDHVVLPENFTTRYPYSATGQMPAGPTEPYPDPLIWLAFLAATTARIRLLTGVIILPQREPVALAKQVATLDAMSGGRLELGIGVGWLREEFEALGVPFERRGKRADEYIGAMRALWAPGTAQYAGEFVKFPPVHCYPKPVAGTVPIIVGGHSEAAARRAGRLGDGFFPSIGAQVDVAPLFDVARRAAEAAGRDPAAVEMITGCPEALPGSGKDAIAAVEARIARGIGRVVVPLTAFLPNVEEGLARFGEEVIRPFAGR</sequence>
<dbReference type="PANTHER" id="PTHR30011:SF32">
    <property type="entry name" value="CONSERVED PROTEIN"/>
    <property type="match status" value="1"/>
</dbReference>
<evidence type="ECO:0000259" key="1">
    <source>
        <dbReference type="Pfam" id="PF00296"/>
    </source>
</evidence>
<dbReference type="InterPro" id="IPR051260">
    <property type="entry name" value="Diverse_substr_monoxygenases"/>
</dbReference>
<dbReference type="InterPro" id="IPR011251">
    <property type="entry name" value="Luciferase-like_dom"/>
</dbReference>
<dbReference type="AlphaFoldDB" id="A0A9X0R0F6"/>
<protein>
    <submittedName>
        <fullName evidence="2">LLM class F420-dependent oxidoreductase</fullName>
    </submittedName>
</protein>
<dbReference type="SUPFAM" id="SSF51679">
    <property type="entry name" value="Bacterial luciferase-like"/>
    <property type="match status" value="1"/>
</dbReference>
<dbReference type="InterPro" id="IPR036661">
    <property type="entry name" value="Luciferase-like_sf"/>
</dbReference>
<evidence type="ECO:0000313" key="2">
    <source>
        <dbReference type="EMBL" id="MBC4017311.1"/>
    </source>
</evidence>
<organism evidence="2 3">
    <name type="scientific">Siccirubricoccus deserti</name>
    <dbReference type="NCBI Taxonomy" id="2013562"/>
    <lineage>
        <taxon>Bacteria</taxon>
        <taxon>Pseudomonadati</taxon>
        <taxon>Pseudomonadota</taxon>
        <taxon>Alphaproteobacteria</taxon>
        <taxon>Acetobacterales</taxon>
        <taxon>Roseomonadaceae</taxon>
        <taxon>Siccirubricoccus</taxon>
    </lineage>
</organism>
<proteinExistence type="predicted"/>
<dbReference type="NCBIfam" id="TIGR03619">
    <property type="entry name" value="F420_Rv2161c"/>
    <property type="match status" value="1"/>
</dbReference>
<dbReference type="PANTHER" id="PTHR30011">
    <property type="entry name" value="ALKANESULFONATE MONOOXYGENASE-RELATED"/>
    <property type="match status" value="1"/>
</dbReference>
<accession>A0A9X0R0F6</accession>
<name>A0A9X0R0F6_9PROT</name>
<feature type="domain" description="Luciferase-like" evidence="1">
    <location>
        <begin position="14"/>
        <end position="242"/>
    </location>
</feature>
<dbReference type="GO" id="GO:0016705">
    <property type="term" value="F:oxidoreductase activity, acting on paired donors, with incorporation or reduction of molecular oxygen"/>
    <property type="evidence" value="ECO:0007669"/>
    <property type="project" value="InterPro"/>
</dbReference>
<gene>
    <name evidence="2" type="ORF">H7965_18535</name>
</gene>
<reference evidence="2" key="1">
    <citation type="submission" date="2020-08" db="EMBL/GenBank/DDBJ databases">
        <authorList>
            <person name="Hu Y."/>
            <person name="Nguyen S.V."/>
            <person name="Li F."/>
            <person name="Fanning S."/>
        </authorList>
    </citation>
    <scope>NUCLEOTIDE SEQUENCE</scope>
    <source>
        <strain evidence="2">SYSU D8009</strain>
    </source>
</reference>
<comment type="caution">
    <text evidence="2">The sequence shown here is derived from an EMBL/GenBank/DDBJ whole genome shotgun (WGS) entry which is preliminary data.</text>
</comment>
<dbReference type="Gene3D" id="3.20.20.30">
    <property type="entry name" value="Luciferase-like domain"/>
    <property type="match status" value="1"/>
</dbReference>
<dbReference type="Proteomes" id="UP000600101">
    <property type="component" value="Unassembled WGS sequence"/>
</dbReference>
<dbReference type="InterPro" id="IPR019921">
    <property type="entry name" value="Lucif-like_OxRdtase_Rv2161c"/>
</dbReference>
<dbReference type="Pfam" id="PF00296">
    <property type="entry name" value="Bac_luciferase"/>
    <property type="match status" value="1"/>
</dbReference>
<dbReference type="RefSeq" id="WP_186772076.1">
    <property type="nucleotide sequence ID" value="NZ_JACOMF010000026.1"/>
</dbReference>
<keyword evidence="3" id="KW-1185">Reference proteome</keyword>
<dbReference type="EMBL" id="JACOMF010000026">
    <property type="protein sequence ID" value="MBC4017311.1"/>
    <property type="molecule type" value="Genomic_DNA"/>
</dbReference>